<dbReference type="EMBL" id="FOFR01000012">
    <property type="protein sequence ID" value="SER50973.1"/>
    <property type="molecule type" value="Genomic_DNA"/>
</dbReference>
<evidence type="ECO:0000313" key="1">
    <source>
        <dbReference type="EMBL" id="SER50973.1"/>
    </source>
</evidence>
<proteinExistence type="predicted"/>
<sequence>MPGGVVPGGAVGEDEDTGGGVALVLDLGGGEELLLVGAGELGVLDGGTGSELDGGCSASTATTATAASGCERVMWAAPSAWCRARRPVPRPCPRP</sequence>
<dbReference type="Proteomes" id="UP000199352">
    <property type="component" value="Unassembled WGS sequence"/>
</dbReference>
<organism evidence="1 2">
    <name type="scientific">Lentzea xinjiangensis</name>
    <dbReference type="NCBI Taxonomy" id="402600"/>
    <lineage>
        <taxon>Bacteria</taxon>
        <taxon>Bacillati</taxon>
        <taxon>Actinomycetota</taxon>
        <taxon>Actinomycetes</taxon>
        <taxon>Pseudonocardiales</taxon>
        <taxon>Pseudonocardiaceae</taxon>
        <taxon>Lentzea</taxon>
    </lineage>
</organism>
<protein>
    <submittedName>
        <fullName evidence="1">Uncharacterized protein</fullName>
    </submittedName>
</protein>
<name>A0A1H9PTQ6_9PSEU</name>
<dbReference type="AlphaFoldDB" id="A0A1H9PTQ6"/>
<reference evidence="2" key="1">
    <citation type="submission" date="2016-10" db="EMBL/GenBank/DDBJ databases">
        <authorList>
            <person name="Varghese N."/>
            <person name="Submissions S."/>
        </authorList>
    </citation>
    <scope>NUCLEOTIDE SEQUENCE [LARGE SCALE GENOMIC DNA]</scope>
    <source>
        <strain evidence="2">CGMCC 4.3525</strain>
    </source>
</reference>
<gene>
    <name evidence="1" type="ORF">SAMN05216188_11252</name>
</gene>
<accession>A0A1H9PTQ6</accession>
<keyword evidence="2" id="KW-1185">Reference proteome</keyword>
<evidence type="ECO:0000313" key="2">
    <source>
        <dbReference type="Proteomes" id="UP000199352"/>
    </source>
</evidence>